<dbReference type="EMBL" id="JAQFWP010000002">
    <property type="protein sequence ID" value="MDA2803263.1"/>
    <property type="molecule type" value="Genomic_DNA"/>
</dbReference>
<dbReference type="InterPro" id="IPR011047">
    <property type="entry name" value="Quinoprotein_ADH-like_sf"/>
</dbReference>
<keyword evidence="1" id="KW-0732">Signal</keyword>
<dbReference type="PANTHER" id="PTHR34512:SF30">
    <property type="entry name" value="OUTER MEMBRANE PROTEIN ASSEMBLY FACTOR BAMB"/>
    <property type="match status" value="1"/>
</dbReference>
<proteinExistence type="predicted"/>
<dbReference type="Gene3D" id="2.130.10.10">
    <property type="entry name" value="YVTN repeat-like/Quinoprotein amine dehydrogenase"/>
    <property type="match status" value="1"/>
</dbReference>
<feature type="domain" description="Pyrrolo-quinoline quinone repeat" evidence="2">
    <location>
        <begin position="56"/>
        <end position="229"/>
    </location>
</feature>
<evidence type="ECO:0000313" key="3">
    <source>
        <dbReference type="EMBL" id="MDA2803263.1"/>
    </source>
</evidence>
<dbReference type="Pfam" id="PF13360">
    <property type="entry name" value="PQQ_2"/>
    <property type="match status" value="2"/>
</dbReference>
<dbReference type="PANTHER" id="PTHR34512">
    <property type="entry name" value="CELL SURFACE PROTEIN"/>
    <property type="match status" value="1"/>
</dbReference>
<evidence type="ECO:0000313" key="4">
    <source>
        <dbReference type="Proteomes" id="UP001165685"/>
    </source>
</evidence>
<evidence type="ECO:0000256" key="1">
    <source>
        <dbReference type="SAM" id="SignalP"/>
    </source>
</evidence>
<accession>A0ABT4TEY6</accession>
<keyword evidence="4" id="KW-1185">Reference proteome</keyword>
<sequence length="458" mass="49032">MPRGLIAPFAAAVFLTPLAACSVEDGASSEYRFAPTAISPDTTVTCDDHGDCGERGAVRWSTPLQGDYFMSYEGSRYPLPVPADQWMDVDPTYGADYLGAVEDSGTVYYYEQERFTAIDAQSGALLWTDSIDLENPMNVEATTAVGGNLIVLGRANRSKERVAYFAKTEVDGLDWRRLDVSDPLQIKPDSSIRDSSVLLEGRNGEQHLVDASDGEVIWSEKVAGNVTKRSLSDRYLYTYSPSEDGAPGRISRYALASGEKVDDYKHDIPLGGDVFATDTGELVLSRGVCEWNHCSSGTILGLDAETGEKLWERDGGAVIDLEEAGGRSVVHAVSGDGLQSWDARTGDTAPDVPGIRSTSLAQTYQGIPSADAEEREATSDDEWLTMPLVVEGLSLKEPLTVDVGSGTHYLTAFTTEGGGTVGVFQGCAPDGVRKAVATGPAGGERCLAPRVFTVDYGF</sequence>
<dbReference type="Proteomes" id="UP001165685">
    <property type="component" value="Unassembled WGS sequence"/>
</dbReference>
<feature type="signal peptide" evidence="1">
    <location>
        <begin position="1"/>
        <end position="19"/>
    </location>
</feature>
<organism evidence="3 4">
    <name type="scientific">Nocardiopsis suaedae</name>
    <dbReference type="NCBI Taxonomy" id="3018444"/>
    <lineage>
        <taxon>Bacteria</taxon>
        <taxon>Bacillati</taxon>
        <taxon>Actinomycetota</taxon>
        <taxon>Actinomycetes</taxon>
        <taxon>Streptosporangiales</taxon>
        <taxon>Nocardiopsidaceae</taxon>
        <taxon>Nocardiopsis</taxon>
    </lineage>
</organism>
<name>A0ABT4TEY6_9ACTN</name>
<dbReference type="SUPFAM" id="SSF50998">
    <property type="entry name" value="Quinoprotein alcohol dehydrogenase-like"/>
    <property type="match status" value="1"/>
</dbReference>
<protein>
    <submittedName>
        <fullName evidence="3">PQQ-binding-like beta-propeller repeat protein</fullName>
    </submittedName>
</protein>
<reference evidence="3" key="1">
    <citation type="submission" date="2023-01" db="EMBL/GenBank/DDBJ databases">
        <title>Draft genome sequence of Nocardiopsis sp. LSu2-4 isolated from halophytes.</title>
        <authorList>
            <person name="Duangmal K."/>
            <person name="Chantavorakit T."/>
        </authorList>
    </citation>
    <scope>NUCLEOTIDE SEQUENCE</scope>
    <source>
        <strain evidence="3">LSu2-4</strain>
    </source>
</reference>
<dbReference type="InterPro" id="IPR002372">
    <property type="entry name" value="PQQ_rpt_dom"/>
</dbReference>
<comment type="caution">
    <text evidence="3">The sequence shown here is derived from an EMBL/GenBank/DDBJ whole genome shotgun (WGS) entry which is preliminary data.</text>
</comment>
<dbReference type="InterPro" id="IPR015943">
    <property type="entry name" value="WD40/YVTN_repeat-like_dom_sf"/>
</dbReference>
<gene>
    <name evidence="3" type="ORF">O4U47_01960</name>
</gene>
<feature type="chain" id="PRO_5046154449" evidence="1">
    <location>
        <begin position="20"/>
        <end position="458"/>
    </location>
</feature>
<feature type="domain" description="Pyrrolo-quinoline quinone repeat" evidence="2">
    <location>
        <begin position="248"/>
        <end position="348"/>
    </location>
</feature>
<evidence type="ECO:0000259" key="2">
    <source>
        <dbReference type="Pfam" id="PF13360"/>
    </source>
</evidence>
<dbReference type="RefSeq" id="WP_270675554.1">
    <property type="nucleotide sequence ID" value="NZ_JAQFWP010000002.1"/>
</dbReference>